<comment type="caution">
    <text evidence="1">The sequence shown here is derived from an EMBL/GenBank/DDBJ whole genome shotgun (WGS) entry which is preliminary data.</text>
</comment>
<sequence>MCVTFLATLDAERKVVVKFVDRCSEEVHRFNLAGLELAPGILYVGPIGESYGKLRIVVTMEYIQGRTLVAEYRDGPPSRRLSRRVSMH</sequence>
<dbReference type="GeneID" id="85358416"/>
<keyword evidence="2" id="KW-1185">Reference proteome</keyword>
<protein>
    <recommendedName>
        <fullName evidence="3">Protein kinase domain-containing protein</fullName>
    </recommendedName>
</protein>
<dbReference type="AlphaFoldDB" id="A0AA39J6N2"/>
<dbReference type="RefSeq" id="XP_060322488.1">
    <property type="nucleotide sequence ID" value="XM_060474868.1"/>
</dbReference>
<gene>
    <name evidence="1" type="ORF">EV420DRAFT_1588855</name>
</gene>
<dbReference type="Proteomes" id="UP001175211">
    <property type="component" value="Unassembled WGS sequence"/>
</dbReference>
<evidence type="ECO:0008006" key="3">
    <source>
        <dbReference type="Google" id="ProtNLM"/>
    </source>
</evidence>
<evidence type="ECO:0000313" key="2">
    <source>
        <dbReference type="Proteomes" id="UP001175211"/>
    </source>
</evidence>
<name>A0AA39J6N2_ARMTA</name>
<reference evidence="1" key="1">
    <citation type="submission" date="2023-06" db="EMBL/GenBank/DDBJ databases">
        <authorList>
            <consortium name="Lawrence Berkeley National Laboratory"/>
            <person name="Ahrendt S."/>
            <person name="Sahu N."/>
            <person name="Indic B."/>
            <person name="Wong-Bajracharya J."/>
            <person name="Merenyi Z."/>
            <person name="Ke H.-M."/>
            <person name="Monk M."/>
            <person name="Kocsube S."/>
            <person name="Drula E."/>
            <person name="Lipzen A."/>
            <person name="Balint B."/>
            <person name="Henrissat B."/>
            <person name="Andreopoulos B."/>
            <person name="Martin F.M."/>
            <person name="Harder C.B."/>
            <person name="Rigling D."/>
            <person name="Ford K.L."/>
            <person name="Foster G.D."/>
            <person name="Pangilinan J."/>
            <person name="Papanicolaou A."/>
            <person name="Barry K."/>
            <person name="LaButti K."/>
            <person name="Viragh M."/>
            <person name="Koriabine M."/>
            <person name="Yan M."/>
            <person name="Riley R."/>
            <person name="Champramary S."/>
            <person name="Plett K.L."/>
            <person name="Tsai I.J."/>
            <person name="Slot J."/>
            <person name="Sipos G."/>
            <person name="Plett J."/>
            <person name="Nagy L.G."/>
            <person name="Grigoriev I.V."/>
        </authorList>
    </citation>
    <scope>NUCLEOTIDE SEQUENCE</scope>
    <source>
        <strain evidence="1">CCBAS 213</strain>
    </source>
</reference>
<dbReference type="EMBL" id="JAUEPS010000116">
    <property type="protein sequence ID" value="KAK0437122.1"/>
    <property type="molecule type" value="Genomic_DNA"/>
</dbReference>
<organism evidence="1 2">
    <name type="scientific">Armillaria tabescens</name>
    <name type="common">Ringless honey mushroom</name>
    <name type="synonym">Agaricus tabescens</name>
    <dbReference type="NCBI Taxonomy" id="1929756"/>
    <lineage>
        <taxon>Eukaryota</taxon>
        <taxon>Fungi</taxon>
        <taxon>Dikarya</taxon>
        <taxon>Basidiomycota</taxon>
        <taxon>Agaricomycotina</taxon>
        <taxon>Agaricomycetes</taxon>
        <taxon>Agaricomycetidae</taxon>
        <taxon>Agaricales</taxon>
        <taxon>Marasmiineae</taxon>
        <taxon>Physalacriaceae</taxon>
        <taxon>Desarmillaria</taxon>
    </lineage>
</organism>
<proteinExistence type="predicted"/>
<evidence type="ECO:0000313" key="1">
    <source>
        <dbReference type="EMBL" id="KAK0437122.1"/>
    </source>
</evidence>
<accession>A0AA39J6N2</accession>